<evidence type="ECO:0000313" key="6">
    <source>
        <dbReference type="Proteomes" id="UP000095621"/>
    </source>
</evidence>
<dbReference type="GO" id="GO:0000902">
    <property type="term" value="P:cell morphogenesis"/>
    <property type="evidence" value="ECO:0007669"/>
    <property type="project" value="InterPro"/>
</dbReference>
<feature type="domain" description="Flagellar Assembly Protein A N-terminal region" evidence="2">
    <location>
        <begin position="85"/>
        <end position="253"/>
    </location>
</feature>
<reference evidence="5 8" key="2">
    <citation type="journal article" date="2019" name="Nat. Med.">
        <title>A library of human gut bacterial isolates paired with longitudinal multiomics data enables mechanistic microbiome research.</title>
        <authorList>
            <person name="Poyet M."/>
            <person name="Groussin M."/>
            <person name="Gibbons S.M."/>
            <person name="Avila-Pacheco J."/>
            <person name="Jiang X."/>
            <person name="Kearney S.M."/>
            <person name="Perrotta A.R."/>
            <person name="Berdy B."/>
            <person name="Zhao S."/>
            <person name="Lieberman T.D."/>
            <person name="Swanson P.K."/>
            <person name="Smith M."/>
            <person name="Roesemann S."/>
            <person name="Alexander J.E."/>
            <person name="Rich S.A."/>
            <person name="Livny J."/>
            <person name="Vlamakis H."/>
            <person name="Clish C."/>
            <person name="Bullock K."/>
            <person name="Deik A."/>
            <person name="Scott J."/>
            <person name="Pierce K.A."/>
            <person name="Xavier R.J."/>
            <person name="Alm E.J."/>
        </authorList>
    </citation>
    <scope>NUCLEOTIDE SEQUENCE [LARGE SCALE GENOMIC DNA]</scope>
    <source>
        <strain evidence="5 8">BIOML-A1</strain>
    </source>
</reference>
<dbReference type="Proteomes" id="UP000481964">
    <property type="component" value="Unassembled WGS sequence"/>
</dbReference>
<name>A0A174YXW0_9FIRM</name>
<evidence type="ECO:0000313" key="5">
    <source>
        <dbReference type="EMBL" id="MSC56232.1"/>
    </source>
</evidence>
<feature type="coiled-coil region" evidence="1">
    <location>
        <begin position="464"/>
        <end position="491"/>
    </location>
</feature>
<dbReference type="OrthoDB" id="9816426at2"/>
<evidence type="ECO:0000313" key="4">
    <source>
        <dbReference type="EMBL" id="CUQ80816.1"/>
    </source>
</evidence>
<keyword evidence="1" id="KW-0175">Coiled coil</keyword>
<evidence type="ECO:0000313" key="8">
    <source>
        <dbReference type="Proteomes" id="UP000481964"/>
    </source>
</evidence>
<evidence type="ECO:0000256" key="1">
    <source>
        <dbReference type="SAM" id="Coils"/>
    </source>
</evidence>
<dbReference type="Proteomes" id="UP000095780">
    <property type="component" value="Unassembled WGS sequence"/>
</dbReference>
<dbReference type="RefSeq" id="WP_022097325.1">
    <property type="nucleotide sequence ID" value="NZ_CABIXW010000002.1"/>
</dbReference>
<dbReference type="EMBL" id="CZBU01000003">
    <property type="protein sequence ID" value="CUQ76776.1"/>
    <property type="molecule type" value="Genomic_DNA"/>
</dbReference>
<reference evidence="6 7" key="1">
    <citation type="submission" date="2015-09" db="EMBL/GenBank/DDBJ databases">
        <authorList>
            <consortium name="Pathogen Informatics"/>
        </authorList>
    </citation>
    <scope>NUCLEOTIDE SEQUENCE [LARGE SCALE GENOMIC DNA]</scope>
    <source>
        <strain evidence="3 6">2789STDY5834875</strain>
        <strain evidence="4 7">2789STDY5834878</strain>
    </source>
</reference>
<dbReference type="InterPro" id="IPR005646">
    <property type="entry name" value="FapA"/>
</dbReference>
<dbReference type="EMBL" id="CZBV01000002">
    <property type="protein sequence ID" value="CUQ80816.1"/>
    <property type="molecule type" value="Genomic_DNA"/>
</dbReference>
<dbReference type="InterPro" id="IPR046866">
    <property type="entry name" value="FapA_N"/>
</dbReference>
<dbReference type="InterPro" id="IPR036145">
    <property type="entry name" value="MinC_C_sf"/>
</dbReference>
<evidence type="ECO:0000259" key="2">
    <source>
        <dbReference type="Pfam" id="PF20250"/>
    </source>
</evidence>
<dbReference type="AlphaFoldDB" id="A0A174YXW0"/>
<dbReference type="PANTHER" id="PTHR38032:SF1">
    <property type="entry name" value="RNA-BINDING PROTEIN KHPB N-TERMINAL DOMAIN-CONTAINING PROTEIN"/>
    <property type="match status" value="1"/>
</dbReference>
<gene>
    <name evidence="3" type="ORF">ERS852490_01244</name>
    <name evidence="4" type="ORF">ERS852492_00578</name>
    <name evidence="5" type="ORF">GKE48_02030</name>
</gene>
<dbReference type="Proteomes" id="UP000095621">
    <property type="component" value="Unassembled WGS sequence"/>
</dbReference>
<dbReference type="Pfam" id="PF03961">
    <property type="entry name" value="FapA"/>
    <property type="match status" value="1"/>
</dbReference>
<dbReference type="SUPFAM" id="SSF63848">
    <property type="entry name" value="Cell-division inhibitor MinC, C-terminal domain"/>
    <property type="match status" value="1"/>
</dbReference>
<evidence type="ECO:0000313" key="7">
    <source>
        <dbReference type="Proteomes" id="UP000095780"/>
    </source>
</evidence>
<organism evidence="3 6">
    <name type="scientific">Lachnospira eligens</name>
    <dbReference type="NCBI Taxonomy" id="39485"/>
    <lineage>
        <taxon>Bacteria</taxon>
        <taxon>Bacillati</taxon>
        <taxon>Bacillota</taxon>
        <taxon>Clostridia</taxon>
        <taxon>Lachnospirales</taxon>
        <taxon>Lachnospiraceae</taxon>
        <taxon>Lachnospira</taxon>
    </lineage>
</organism>
<protein>
    <submittedName>
        <fullName evidence="5">DUF342 domain-containing protein</fullName>
    </submittedName>
    <submittedName>
        <fullName evidence="3">Protein of uncharacterized function (DUF342)</fullName>
    </submittedName>
</protein>
<evidence type="ECO:0000313" key="3">
    <source>
        <dbReference type="EMBL" id="CUQ76776.1"/>
    </source>
</evidence>
<dbReference type="Pfam" id="PF20250">
    <property type="entry name" value="FapA_N"/>
    <property type="match status" value="1"/>
</dbReference>
<proteinExistence type="predicted"/>
<dbReference type="PANTHER" id="PTHR38032">
    <property type="entry name" value="POLYMERASE-RELATED"/>
    <property type="match status" value="1"/>
</dbReference>
<dbReference type="EMBL" id="WKRD01000002">
    <property type="protein sequence ID" value="MSC56232.1"/>
    <property type="molecule type" value="Genomic_DNA"/>
</dbReference>
<sequence>MVEGCRTGYFQFDSRNDGLYIIVYPPQNGGRTANIDDVMYYLDKKKIECDTAKLAQAVRAGSSTKTELKVSDEKVHQYSEFGDYRISADCMKVEAVFYPPFVGGGVLTSGEIIKDLQYLGVKHGIDNQIIEQILSHREYGEAYKIAVGTQPRDGSDGYIEYKFNTELKPRPKMNDDGTVDFHTLENINHVNKGDVVAVLHKEDRGDDGIDVLGRRVPPRKVKHVIFRYGRNLSQSEDGTELMSQVSGHVILENDKIFVSNVLELVNVDNSTGDIDYEGDVVVKGNVLAGFTVKATGDITVSGIVEGATVIAGGNITFNRGIQGMTRAVVKAGGNIVSKFIESAENVSAGGSIEADSILHSKVTAKSTIKASGRNGLIIGGDVKAVNMIEAKTIGNAMGTNTSVGVGVDPSMKRRVDELKNSLGKLGDNKIQLNQLLNALRKKQDSEGGLDEAKHELQMKTMRNVIMLEQEINKQKKELEELRCQIGEEKHACIKVSDAAYAGVKLTFGDQCMFLKQKYDYCQFVKEGADIKSAPI</sequence>
<accession>A0A174YXW0</accession>
<dbReference type="InterPro" id="IPR046865">
    <property type="entry name" value="FapA_b_solenoid"/>
</dbReference>